<dbReference type="Gene3D" id="3.40.960.10">
    <property type="entry name" value="VSR Endonuclease"/>
    <property type="match status" value="1"/>
</dbReference>
<evidence type="ECO:0000259" key="1">
    <source>
        <dbReference type="Pfam" id="PF04480"/>
    </source>
</evidence>
<dbReference type="Proteomes" id="UP000800984">
    <property type="component" value="Unassembled WGS sequence"/>
</dbReference>
<evidence type="ECO:0000313" key="2">
    <source>
        <dbReference type="EMBL" id="NHM01538.1"/>
    </source>
</evidence>
<dbReference type="RefSeq" id="WP_166076595.1">
    <property type="nucleotide sequence ID" value="NZ_JAAJBT010000002.1"/>
</dbReference>
<dbReference type="InterPro" id="IPR007569">
    <property type="entry name" value="DUF559"/>
</dbReference>
<name>A0ABX0I2X4_9FLAO</name>
<gene>
    <name evidence="2" type="ORF">G4D72_05365</name>
</gene>
<dbReference type="InterPro" id="IPR047216">
    <property type="entry name" value="Endonuclease_DUF559_bact"/>
</dbReference>
<dbReference type="PANTHER" id="PTHR38590:SF1">
    <property type="entry name" value="BLL0828 PROTEIN"/>
    <property type="match status" value="1"/>
</dbReference>
<dbReference type="SUPFAM" id="SSF52980">
    <property type="entry name" value="Restriction endonuclease-like"/>
    <property type="match status" value="1"/>
</dbReference>
<dbReference type="InterPro" id="IPR011335">
    <property type="entry name" value="Restrct_endonuc-II-like"/>
</dbReference>
<accession>A0ABX0I2X4</accession>
<proteinExistence type="predicted"/>
<dbReference type="CDD" id="cd01038">
    <property type="entry name" value="Endonuclease_DUF559"/>
    <property type="match status" value="1"/>
</dbReference>
<sequence length="141" mass="16507">MKTEIVTHINGNPIFRRNIPILPANQALRSRARALRKAGVLSEVIFWRQVRARSFWNIDFDRQRIIGNFIVDFYVKSLGLIIEVDGSSHNDNEDYDAMREEFLINQGLNVYRISDFRVKQDLDNVMKELENYIIANYGVSE</sequence>
<reference evidence="2 3" key="1">
    <citation type="submission" date="2020-02" db="EMBL/GenBank/DDBJ databases">
        <authorList>
            <person name="Chen W.-M."/>
        </authorList>
    </citation>
    <scope>NUCLEOTIDE SEQUENCE [LARGE SCALE GENOMIC DNA]</scope>
    <source>
        <strain evidence="2 3">KDG-16</strain>
    </source>
</reference>
<dbReference type="Pfam" id="PF04480">
    <property type="entry name" value="DUF559"/>
    <property type="match status" value="1"/>
</dbReference>
<evidence type="ECO:0000313" key="3">
    <source>
        <dbReference type="Proteomes" id="UP000800984"/>
    </source>
</evidence>
<feature type="domain" description="DUF559" evidence="1">
    <location>
        <begin position="28"/>
        <end position="130"/>
    </location>
</feature>
<comment type="caution">
    <text evidence="2">The sequence shown here is derived from an EMBL/GenBank/DDBJ whole genome shotgun (WGS) entry which is preliminary data.</text>
</comment>
<protein>
    <submittedName>
        <fullName evidence="2">DUF559 domain-containing protein</fullName>
    </submittedName>
</protein>
<dbReference type="EMBL" id="JAAJBT010000002">
    <property type="protein sequence ID" value="NHM01538.1"/>
    <property type="molecule type" value="Genomic_DNA"/>
</dbReference>
<organism evidence="2 3">
    <name type="scientific">Flavobacterium difficile</name>
    <dbReference type="NCBI Taxonomy" id="2709659"/>
    <lineage>
        <taxon>Bacteria</taxon>
        <taxon>Pseudomonadati</taxon>
        <taxon>Bacteroidota</taxon>
        <taxon>Flavobacteriia</taxon>
        <taxon>Flavobacteriales</taxon>
        <taxon>Flavobacteriaceae</taxon>
        <taxon>Flavobacterium</taxon>
    </lineage>
</organism>
<dbReference type="PANTHER" id="PTHR38590">
    <property type="entry name" value="BLL0828 PROTEIN"/>
    <property type="match status" value="1"/>
</dbReference>
<keyword evidence="3" id="KW-1185">Reference proteome</keyword>